<evidence type="ECO:0000313" key="3">
    <source>
        <dbReference type="Proteomes" id="UP001595075"/>
    </source>
</evidence>
<reference evidence="2 3" key="1">
    <citation type="journal article" date="2024" name="Commun. Biol.">
        <title>Comparative genomic analysis of thermophilic fungi reveals convergent evolutionary adaptations and gene losses.</title>
        <authorList>
            <person name="Steindorff A.S."/>
            <person name="Aguilar-Pontes M.V."/>
            <person name="Robinson A.J."/>
            <person name="Andreopoulos B."/>
            <person name="LaButti K."/>
            <person name="Kuo A."/>
            <person name="Mondo S."/>
            <person name="Riley R."/>
            <person name="Otillar R."/>
            <person name="Haridas S."/>
            <person name="Lipzen A."/>
            <person name="Grimwood J."/>
            <person name="Schmutz J."/>
            <person name="Clum A."/>
            <person name="Reid I.D."/>
            <person name="Moisan M.C."/>
            <person name="Butler G."/>
            <person name="Nguyen T.T.M."/>
            <person name="Dewar K."/>
            <person name="Conant G."/>
            <person name="Drula E."/>
            <person name="Henrissat B."/>
            <person name="Hansel C."/>
            <person name="Singer S."/>
            <person name="Hutchinson M.I."/>
            <person name="de Vries R.P."/>
            <person name="Natvig D.O."/>
            <person name="Powell A.J."/>
            <person name="Tsang A."/>
            <person name="Grigoriev I.V."/>
        </authorList>
    </citation>
    <scope>NUCLEOTIDE SEQUENCE [LARGE SCALE GENOMIC DNA]</scope>
    <source>
        <strain evidence="2 3">CBS 494.80</strain>
    </source>
</reference>
<feature type="region of interest" description="Disordered" evidence="1">
    <location>
        <begin position="287"/>
        <end position="336"/>
    </location>
</feature>
<name>A0ABR4BRX5_9HELO</name>
<feature type="compositionally biased region" description="Polar residues" evidence="1">
    <location>
        <begin position="118"/>
        <end position="159"/>
    </location>
</feature>
<evidence type="ECO:0000313" key="2">
    <source>
        <dbReference type="EMBL" id="KAL2060414.1"/>
    </source>
</evidence>
<feature type="region of interest" description="Disordered" evidence="1">
    <location>
        <begin position="194"/>
        <end position="263"/>
    </location>
</feature>
<keyword evidence="3" id="KW-1185">Reference proteome</keyword>
<organism evidence="2 3">
    <name type="scientific">Oculimacula yallundae</name>
    <dbReference type="NCBI Taxonomy" id="86028"/>
    <lineage>
        <taxon>Eukaryota</taxon>
        <taxon>Fungi</taxon>
        <taxon>Dikarya</taxon>
        <taxon>Ascomycota</taxon>
        <taxon>Pezizomycotina</taxon>
        <taxon>Leotiomycetes</taxon>
        <taxon>Helotiales</taxon>
        <taxon>Ploettnerulaceae</taxon>
        <taxon>Oculimacula</taxon>
    </lineage>
</organism>
<dbReference type="Proteomes" id="UP001595075">
    <property type="component" value="Unassembled WGS sequence"/>
</dbReference>
<sequence length="367" mass="39013">MTAFTTSKFAAATGLEDEPVKAIKKLMRTNLKKQSETGSWDPATAIDDTFALNPCLQSLASDRASSVRSLLFLYARDVSDQRRASSSTTKPKTSPGGTRIAAKQKAAESTGGEVGRRSNLTGIETQIQKIDGSNLQSQSSPSPTIRVSSGSGLSSNTTIDPNILIPYSEGFISFASELSASKPSALTSSALISPATAEPSTTTNHHFRSPLTTLSPQGPPQTSKNTSQTAASPTPTPTDTPTSATAHNHTLRDGNPGLAVVSTSQKRRAIELERSGSDFAQFKIRRLQSQSKRHDSSSETNQQLAFVPTSDPPLSTNNEPQSLQHPAQMEGESSKIRRLSLTQFRIAKVRGLGFGQIQNLGGSDTGK</sequence>
<feature type="compositionally biased region" description="Low complexity" evidence="1">
    <location>
        <begin position="226"/>
        <end position="246"/>
    </location>
</feature>
<protein>
    <submittedName>
        <fullName evidence="2">Uncharacterized protein</fullName>
    </submittedName>
</protein>
<feature type="compositionally biased region" description="Polar residues" evidence="1">
    <location>
        <begin position="312"/>
        <end position="325"/>
    </location>
</feature>
<comment type="caution">
    <text evidence="2">The sequence shown here is derived from an EMBL/GenBank/DDBJ whole genome shotgun (WGS) entry which is preliminary data.</text>
</comment>
<gene>
    <name evidence="2" type="ORF">VTL71DRAFT_9444</name>
</gene>
<proteinExistence type="predicted"/>
<feature type="region of interest" description="Disordered" evidence="1">
    <location>
        <begin position="82"/>
        <end position="159"/>
    </location>
</feature>
<feature type="compositionally biased region" description="Polar residues" evidence="1">
    <location>
        <begin position="198"/>
        <end position="225"/>
    </location>
</feature>
<evidence type="ECO:0000256" key="1">
    <source>
        <dbReference type="SAM" id="MobiDB-lite"/>
    </source>
</evidence>
<feature type="compositionally biased region" description="Low complexity" evidence="1">
    <location>
        <begin position="85"/>
        <end position="98"/>
    </location>
</feature>
<dbReference type="EMBL" id="JAZHXI010000022">
    <property type="protein sequence ID" value="KAL2060414.1"/>
    <property type="molecule type" value="Genomic_DNA"/>
</dbReference>
<accession>A0ABR4BRX5</accession>